<gene>
    <name evidence="3" type="ORF">GCM10012275_58650</name>
</gene>
<feature type="transmembrane region" description="Helical" evidence="1">
    <location>
        <begin position="127"/>
        <end position="147"/>
    </location>
</feature>
<feature type="transmembrane region" description="Helical" evidence="1">
    <location>
        <begin position="186"/>
        <end position="210"/>
    </location>
</feature>
<organism evidence="3 4">
    <name type="scientific">Longimycelium tulufanense</name>
    <dbReference type="NCBI Taxonomy" id="907463"/>
    <lineage>
        <taxon>Bacteria</taxon>
        <taxon>Bacillati</taxon>
        <taxon>Actinomycetota</taxon>
        <taxon>Actinomycetes</taxon>
        <taxon>Pseudonocardiales</taxon>
        <taxon>Pseudonocardiaceae</taxon>
        <taxon>Longimycelium</taxon>
    </lineage>
</organism>
<dbReference type="SUPFAM" id="SSF48317">
    <property type="entry name" value="Acid phosphatase/Vanadium-dependent haloperoxidase"/>
    <property type="match status" value="1"/>
</dbReference>
<evidence type="ECO:0000313" key="3">
    <source>
        <dbReference type="EMBL" id="GGM80289.1"/>
    </source>
</evidence>
<evidence type="ECO:0000259" key="2">
    <source>
        <dbReference type="Pfam" id="PF01569"/>
    </source>
</evidence>
<sequence>MTTRDTSPVVPWLGEVITPPPVVTVRVRNGHDRQTGSRRVTTEKTAGSSSPARLLAFVGTEVLSPYTVVCLLPLAIAWHDTRQLGPTLGWGLFVAALTGLVPLWMISRGARRGRWEGHHVDNREGRLVPLLIAVGSLALALVGQLALDGPRELLVMTYAELALLSFAIVITKALRWKISLHAAVSTGAVAMVLFAYGGWLGPIVLAVPLICWSRVYLGKHTTAQVLAGVGLGAVVAGLVYGFLL</sequence>
<dbReference type="AlphaFoldDB" id="A0A8J3CI13"/>
<dbReference type="Gene3D" id="1.20.144.10">
    <property type="entry name" value="Phosphatidic acid phosphatase type 2/haloperoxidase"/>
    <property type="match status" value="1"/>
</dbReference>
<evidence type="ECO:0000256" key="1">
    <source>
        <dbReference type="SAM" id="Phobius"/>
    </source>
</evidence>
<evidence type="ECO:0000313" key="4">
    <source>
        <dbReference type="Proteomes" id="UP000637578"/>
    </source>
</evidence>
<dbReference type="Pfam" id="PF01569">
    <property type="entry name" value="PAP2"/>
    <property type="match status" value="1"/>
</dbReference>
<reference evidence="3" key="1">
    <citation type="journal article" date="2014" name="Int. J. Syst. Evol. Microbiol.">
        <title>Complete genome sequence of Corynebacterium casei LMG S-19264T (=DSM 44701T), isolated from a smear-ripened cheese.</title>
        <authorList>
            <consortium name="US DOE Joint Genome Institute (JGI-PGF)"/>
            <person name="Walter F."/>
            <person name="Albersmeier A."/>
            <person name="Kalinowski J."/>
            <person name="Ruckert C."/>
        </authorList>
    </citation>
    <scope>NUCLEOTIDE SEQUENCE</scope>
    <source>
        <strain evidence="3">CGMCC 4.5737</strain>
    </source>
</reference>
<dbReference type="InterPro" id="IPR000326">
    <property type="entry name" value="PAP2/HPO"/>
</dbReference>
<feature type="domain" description="Phosphatidic acid phosphatase type 2/haloperoxidase" evidence="2">
    <location>
        <begin position="178"/>
        <end position="241"/>
    </location>
</feature>
<feature type="transmembrane region" description="Helical" evidence="1">
    <location>
        <begin position="88"/>
        <end position="106"/>
    </location>
</feature>
<keyword evidence="1" id="KW-1133">Transmembrane helix</keyword>
<name>A0A8J3CI13_9PSEU</name>
<feature type="transmembrane region" description="Helical" evidence="1">
    <location>
        <begin position="222"/>
        <end position="243"/>
    </location>
</feature>
<dbReference type="InterPro" id="IPR036938">
    <property type="entry name" value="PAP2/HPO_sf"/>
</dbReference>
<proteinExistence type="predicted"/>
<keyword evidence="1" id="KW-0472">Membrane</keyword>
<dbReference type="Proteomes" id="UP000637578">
    <property type="component" value="Unassembled WGS sequence"/>
</dbReference>
<accession>A0A8J3CI13</accession>
<keyword evidence="4" id="KW-1185">Reference proteome</keyword>
<comment type="caution">
    <text evidence="3">The sequence shown here is derived from an EMBL/GenBank/DDBJ whole genome shotgun (WGS) entry which is preliminary data.</text>
</comment>
<feature type="transmembrane region" description="Helical" evidence="1">
    <location>
        <begin position="153"/>
        <end position="174"/>
    </location>
</feature>
<protein>
    <recommendedName>
        <fullName evidence="2">Phosphatidic acid phosphatase type 2/haloperoxidase domain-containing protein</fullName>
    </recommendedName>
</protein>
<reference evidence="3" key="2">
    <citation type="submission" date="2020-09" db="EMBL/GenBank/DDBJ databases">
        <authorList>
            <person name="Sun Q."/>
            <person name="Zhou Y."/>
        </authorList>
    </citation>
    <scope>NUCLEOTIDE SEQUENCE</scope>
    <source>
        <strain evidence="3">CGMCC 4.5737</strain>
    </source>
</reference>
<feature type="transmembrane region" description="Helical" evidence="1">
    <location>
        <begin position="54"/>
        <end position="76"/>
    </location>
</feature>
<keyword evidence="1" id="KW-0812">Transmembrane</keyword>
<dbReference type="EMBL" id="BMMK01000047">
    <property type="protein sequence ID" value="GGM80289.1"/>
    <property type="molecule type" value="Genomic_DNA"/>
</dbReference>